<dbReference type="GO" id="GO:0047429">
    <property type="term" value="F:nucleoside triphosphate diphosphatase activity"/>
    <property type="evidence" value="ECO:0007669"/>
    <property type="project" value="UniProtKB-EC"/>
</dbReference>
<protein>
    <recommendedName>
        <fullName evidence="3">dTTP/UTP pyrophosphatase</fullName>
        <shortName evidence="3">dTTPase/UTPase</shortName>
        <ecNumber evidence="3">3.6.1.9</ecNumber>
    </recommendedName>
    <alternativeName>
        <fullName evidence="3">Nucleoside triphosphate pyrophosphatase</fullName>
    </alternativeName>
    <alternativeName>
        <fullName evidence="3">Nucleotide pyrophosphatase</fullName>
        <shortName evidence="3">Nucleotide PPase</shortName>
    </alternativeName>
</protein>
<dbReference type="EMBL" id="JAJEPR010000017">
    <property type="protein sequence ID" value="MCC2190306.1"/>
    <property type="molecule type" value="Genomic_DNA"/>
</dbReference>
<dbReference type="GO" id="GO:0005737">
    <property type="term" value="C:cytoplasm"/>
    <property type="evidence" value="ECO:0007669"/>
    <property type="project" value="UniProtKB-SubCell"/>
</dbReference>
<keyword evidence="3" id="KW-0963">Cytoplasm</keyword>
<dbReference type="NCBIfam" id="TIGR00172">
    <property type="entry name" value="maf"/>
    <property type="match status" value="1"/>
</dbReference>
<evidence type="ECO:0000313" key="5">
    <source>
        <dbReference type="Proteomes" id="UP001197875"/>
    </source>
</evidence>
<feature type="active site" description="Proton acceptor" evidence="3">
    <location>
        <position position="75"/>
    </location>
</feature>
<dbReference type="EC" id="3.6.1.9" evidence="3"/>
<comment type="function">
    <text evidence="3">Nucleoside triphosphate pyrophosphatase that hydrolyzes dTTP and UTP. May have a dual role in cell division arrest and in preventing the incorporation of modified nucleotides into cellular nucleic acids.</text>
</comment>
<accession>A0AAE3DTK2</accession>
<dbReference type="HAMAP" id="MF_00528">
    <property type="entry name" value="Maf"/>
    <property type="match status" value="1"/>
</dbReference>
<dbReference type="PANTHER" id="PTHR43213">
    <property type="entry name" value="BIFUNCTIONAL DTTP/UTP PYROPHOSPHATASE/METHYLTRANSFERASE PROTEIN-RELATED"/>
    <property type="match status" value="1"/>
</dbReference>
<name>A0AAE3DTK2_9FIRM</name>
<comment type="catalytic activity">
    <reaction evidence="3">
        <text>UTP + H2O = UMP + diphosphate + H(+)</text>
        <dbReference type="Rhea" id="RHEA:29395"/>
        <dbReference type="ChEBI" id="CHEBI:15377"/>
        <dbReference type="ChEBI" id="CHEBI:15378"/>
        <dbReference type="ChEBI" id="CHEBI:33019"/>
        <dbReference type="ChEBI" id="CHEBI:46398"/>
        <dbReference type="ChEBI" id="CHEBI:57865"/>
        <dbReference type="EC" id="3.6.1.9"/>
    </reaction>
</comment>
<feature type="site" description="Important for substrate specificity" evidence="3">
    <location>
        <position position="76"/>
    </location>
</feature>
<evidence type="ECO:0000256" key="2">
    <source>
        <dbReference type="ARBA" id="ARBA00022801"/>
    </source>
</evidence>
<comment type="cofactor">
    <cofactor evidence="1 3">
        <name>a divalent metal cation</name>
        <dbReference type="ChEBI" id="CHEBI:60240"/>
    </cofactor>
</comment>
<keyword evidence="5" id="KW-1185">Reference proteome</keyword>
<dbReference type="GO" id="GO:0009117">
    <property type="term" value="P:nucleotide metabolic process"/>
    <property type="evidence" value="ECO:0007669"/>
    <property type="project" value="UniProtKB-KW"/>
</dbReference>
<comment type="subcellular location">
    <subcellularLocation>
        <location evidence="3">Cytoplasm</location>
    </subcellularLocation>
</comment>
<comment type="caution">
    <text evidence="4">The sequence shown here is derived from an EMBL/GenBank/DDBJ whole genome shotgun (WGS) entry which is preliminary data.</text>
</comment>
<organism evidence="4 5">
    <name type="scientific">Fusicatenibacter faecihominis</name>
    <dbReference type="NCBI Taxonomy" id="2881276"/>
    <lineage>
        <taxon>Bacteria</taxon>
        <taxon>Bacillati</taxon>
        <taxon>Bacillota</taxon>
        <taxon>Clostridia</taxon>
        <taxon>Lachnospirales</taxon>
        <taxon>Lachnospiraceae</taxon>
        <taxon>Fusicatenibacter</taxon>
    </lineage>
</organism>
<keyword evidence="2 3" id="KW-0378">Hydrolase</keyword>
<dbReference type="Pfam" id="PF02545">
    <property type="entry name" value="Maf"/>
    <property type="match status" value="1"/>
</dbReference>
<dbReference type="AlphaFoldDB" id="A0AAE3DTK2"/>
<dbReference type="InterPro" id="IPR003697">
    <property type="entry name" value="Maf-like"/>
</dbReference>
<dbReference type="CDD" id="cd00555">
    <property type="entry name" value="Maf"/>
    <property type="match status" value="1"/>
</dbReference>
<feature type="site" description="Important for substrate specificity" evidence="3">
    <location>
        <position position="166"/>
    </location>
</feature>
<evidence type="ECO:0000256" key="1">
    <source>
        <dbReference type="ARBA" id="ARBA00001968"/>
    </source>
</evidence>
<dbReference type="InterPro" id="IPR029001">
    <property type="entry name" value="ITPase-like_fam"/>
</dbReference>
<dbReference type="PIRSF" id="PIRSF006305">
    <property type="entry name" value="Maf"/>
    <property type="match status" value="1"/>
</dbReference>
<dbReference type="Proteomes" id="UP001197875">
    <property type="component" value="Unassembled WGS sequence"/>
</dbReference>
<comment type="caution">
    <text evidence="3">Lacks conserved residue(s) required for the propagation of feature annotation.</text>
</comment>
<dbReference type="PANTHER" id="PTHR43213:SF5">
    <property type="entry name" value="BIFUNCTIONAL DTTP_UTP PYROPHOSPHATASE_METHYLTRANSFERASE PROTEIN-RELATED"/>
    <property type="match status" value="1"/>
</dbReference>
<gene>
    <name evidence="4" type="ORF">LKD71_10890</name>
</gene>
<reference evidence="4 5" key="1">
    <citation type="submission" date="2021-10" db="EMBL/GenBank/DDBJ databases">
        <title>Anaerobic single-cell dispensing facilitates the cultivation of human gut bacteria.</title>
        <authorList>
            <person name="Afrizal A."/>
        </authorList>
    </citation>
    <scope>NUCLEOTIDE SEQUENCE [LARGE SCALE GENOMIC DNA]</scope>
    <source>
        <strain evidence="4 5">CLA-AA-H277</strain>
    </source>
</reference>
<proteinExistence type="inferred from homology"/>
<evidence type="ECO:0000256" key="3">
    <source>
        <dbReference type="HAMAP-Rule" id="MF_00528"/>
    </source>
</evidence>
<sequence length="202" mass="22240">MEKIVLASSSPRRRELMARAGFRFEVIVSEADENIEVEAPDRMVEELSKRKAGAVAELVKTQGFAEDSVLIVGADTMVSIDGKKLGKPAGEAGAEAMLKELSSRTHQVYTGVTLIRIKKESGHFSQESRTFSEGTDVSFYPMTEREICDYIATGEPMDKAGAYGIQGKAAIFVKGIRGDYNNVVGLPIARLYQELKSWKEKK</sequence>
<evidence type="ECO:0000313" key="4">
    <source>
        <dbReference type="EMBL" id="MCC2190306.1"/>
    </source>
</evidence>
<comment type="similarity">
    <text evidence="3">Belongs to the Maf family. YhdE subfamily.</text>
</comment>
<keyword evidence="3" id="KW-0546">Nucleotide metabolism</keyword>
<dbReference type="Gene3D" id="3.90.950.10">
    <property type="match status" value="1"/>
</dbReference>
<dbReference type="RefSeq" id="WP_227615426.1">
    <property type="nucleotide sequence ID" value="NZ_JAJEPR010000017.1"/>
</dbReference>
<feature type="site" description="Important for substrate specificity" evidence="3">
    <location>
        <position position="12"/>
    </location>
</feature>
<comment type="catalytic activity">
    <reaction evidence="3">
        <text>dTTP + H2O = dTMP + diphosphate + H(+)</text>
        <dbReference type="Rhea" id="RHEA:28534"/>
        <dbReference type="ChEBI" id="CHEBI:15377"/>
        <dbReference type="ChEBI" id="CHEBI:15378"/>
        <dbReference type="ChEBI" id="CHEBI:33019"/>
        <dbReference type="ChEBI" id="CHEBI:37568"/>
        <dbReference type="ChEBI" id="CHEBI:63528"/>
        <dbReference type="EC" id="3.6.1.9"/>
    </reaction>
</comment>
<dbReference type="SUPFAM" id="SSF52972">
    <property type="entry name" value="ITPase-like"/>
    <property type="match status" value="1"/>
</dbReference>